<feature type="compositionally biased region" description="Gly residues" evidence="1">
    <location>
        <begin position="1"/>
        <end position="21"/>
    </location>
</feature>
<gene>
    <name evidence="3" type="ORF">Dfulv_44745</name>
</gene>
<dbReference type="Pfam" id="PF17390">
    <property type="entry name" value="Bac_rhamnosid_C"/>
    <property type="match status" value="1"/>
</dbReference>
<evidence type="ECO:0000256" key="1">
    <source>
        <dbReference type="SAM" id="MobiDB-lite"/>
    </source>
</evidence>
<feature type="compositionally biased region" description="Gly residues" evidence="1">
    <location>
        <begin position="38"/>
        <end position="47"/>
    </location>
</feature>
<proteinExistence type="predicted"/>
<dbReference type="RefSeq" id="WP_259859874.1">
    <property type="nucleotide sequence ID" value="NZ_CP073720.1"/>
</dbReference>
<evidence type="ECO:0000313" key="4">
    <source>
        <dbReference type="Proteomes" id="UP001059617"/>
    </source>
</evidence>
<accession>A0ABY5VWC0</accession>
<dbReference type="EMBL" id="CP073720">
    <property type="protein sequence ID" value="UWP82103.1"/>
    <property type="molecule type" value="Genomic_DNA"/>
</dbReference>
<dbReference type="InterPro" id="IPR035398">
    <property type="entry name" value="Bac_rhamnosid_C"/>
</dbReference>
<keyword evidence="4" id="KW-1185">Reference proteome</keyword>
<organism evidence="3 4">
    <name type="scientific">Dactylosporangium fulvum</name>
    <dbReference type="NCBI Taxonomy" id="53359"/>
    <lineage>
        <taxon>Bacteria</taxon>
        <taxon>Bacillati</taxon>
        <taxon>Actinomycetota</taxon>
        <taxon>Actinomycetes</taxon>
        <taxon>Micromonosporales</taxon>
        <taxon>Micromonosporaceae</taxon>
        <taxon>Dactylosporangium</taxon>
    </lineage>
</organism>
<dbReference type="Proteomes" id="UP001059617">
    <property type="component" value="Chromosome"/>
</dbReference>
<sequence>MRCGRRGAGGAGGAARRGAGGAVRAARRGRRERRAGLRGAGNAGGARQGSLLIAPQPGGGLTSAATSYETRFGRAVSDWSISAGALTLWATVPTGTSATVKVPAGPGTYYVPAGSYTFTAAAPSCGTAVLRARPDPGCLIIGNIWLSRQPEVSLDLPTVTAPPSQAQPPHP</sequence>
<evidence type="ECO:0000313" key="3">
    <source>
        <dbReference type="EMBL" id="UWP82103.1"/>
    </source>
</evidence>
<evidence type="ECO:0000259" key="2">
    <source>
        <dbReference type="Pfam" id="PF17390"/>
    </source>
</evidence>
<protein>
    <recommendedName>
        <fullName evidence="2">Alpha-L-rhamnosidase C-terminal domain-containing protein</fullName>
    </recommendedName>
</protein>
<name>A0ABY5VWC0_9ACTN</name>
<dbReference type="Gene3D" id="2.60.420.10">
    <property type="entry name" value="Maltose phosphorylase, domain 3"/>
    <property type="match status" value="1"/>
</dbReference>
<feature type="domain" description="Alpha-L-rhamnosidase C-terminal" evidence="2">
    <location>
        <begin position="51"/>
        <end position="109"/>
    </location>
</feature>
<feature type="region of interest" description="Disordered" evidence="1">
    <location>
        <begin position="1"/>
        <end position="57"/>
    </location>
</feature>
<reference evidence="3" key="2">
    <citation type="submission" date="2022-09" db="EMBL/GenBank/DDBJ databases">
        <title>Biosynthetic gene clusters of Dactylosporangioum fulvum.</title>
        <authorList>
            <person name="Caradec T."/>
        </authorList>
    </citation>
    <scope>NUCLEOTIDE SEQUENCE</scope>
    <source>
        <strain evidence="3">NRRL B-16292</strain>
    </source>
</reference>
<reference evidence="3" key="1">
    <citation type="submission" date="2021-04" db="EMBL/GenBank/DDBJ databases">
        <authorList>
            <person name="Hartkoorn R.C."/>
            <person name="Beaudoing E."/>
            <person name="Hot D."/>
        </authorList>
    </citation>
    <scope>NUCLEOTIDE SEQUENCE</scope>
    <source>
        <strain evidence="3">NRRL B-16292</strain>
    </source>
</reference>